<evidence type="ECO:0000313" key="2">
    <source>
        <dbReference type="EMBL" id="AWL09713.1"/>
    </source>
</evidence>
<dbReference type="EMBL" id="CP029346">
    <property type="protein sequence ID" value="AWL09713.1"/>
    <property type="molecule type" value="Genomic_DNA"/>
</dbReference>
<feature type="transmembrane region" description="Helical" evidence="1">
    <location>
        <begin position="210"/>
        <end position="232"/>
    </location>
</feature>
<dbReference type="Proteomes" id="UP000245468">
    <property type="component" value="Chromosome"/>
</dbReference>
<reference evidence="3" key="1">
    <citation type="submission" date="2018-05" db="EMBL/GenBank/DDBJ databases">
        <title>Pseudarcicella sp. HME7025 Genome sequencing and assembly.</title>
        <authorList>
            <person name="Kim H."/>
            <person name="Kang H."/>
            <person name="Joh K."/>
        </authorList>
    </citation>
    <scope>NUCLEOTIDE SEQUENCE [LARGE SCALE GENOMIC DNA]</scope>
    <source>
        <strain evidence="3">HME7025</strain>
    </source>
</reference>
<feature type="transmembrane region" description="Helical" evidence="1">
    <location>
        <begin position="247"/>
        <end position="265"/>
    </location>
</feature>
<proteinExistence type="predicted"/>
<dbReference type="KEGG" id="psez:HME7025_01862"/>
<evidence type="ECO:0000256" key="1">
    <source>
        <dbReference type="SAM" id="Phobius"/>
    </source>
</evidence>
<dbReference type="AlphaFoldDB" id="A0A2S2DWJ2"/>
<protein>
    <submittedName>
        <fullName evidence="2">Uncharacterized protein</fullName>
    </submittedName>
</protein>
<keyword evidence="3" id="KW-1185">Reference proteome</keyword>
<dbReference type="RefSeq" id="WP_109323379.1">
    <property type="nucleotide sequence ID" value="NZ_CP029346.1"/>
</dbReference>
<evidence type="ECO:0000313" key="3">
    <source>
        <dbReference type="Proteomes" id="UP000245468"/>
    </source>
</evidence>
<keyword evidence="1" id="KW-0812">Transmembrane</keyword>
<accession>A0A2S2DWJ2</accession>
<sequence>MSNYYNESEPIREFYAFEVNDLLRAELGVKSFTEIKDPLNEINLLIKEMIKYSELNDHIPQGIKEQVITIVTQYNDFSNLLKSYNFDLDAQNSFRKRTSLINNIKEWHKNIYSGKDSSTQGAYFLLVYNTIKTYNLSSFQNDKNEIEIIKQELISTTKKAEDLFVQLQSKATEETVQDYALIFQLQARQHSYWSFSISPFILKFGNAQTWLVISILVLSTFVWFAINLNSIIPIDLNKAPSVVTLELLSRLLIVSVSVYMISFCFKQYNVQNHLATLNKHRQNTLNSFKLFISSIDQSDSTTRNALMIEVAKAIYENGNSGYISSKDGGDSSPSIIEMTRIVGQK</sequence>
<gene>
    <name evidence="2" type="ORF">HME7025_01862</name>
</gene>
<keyword evidence="1" id="KW-1133">Transmembrane helix</keyword>
<keyword evidence="1" id="KW-0472">Membrane</keyword>
<name>A0A2S2DWJ2_9BACT</name>
<organism evidence="2 3">
    <name type="scientific">Aquirufa nivalisilvae</name>
    <dbReference type="NCBI Taxonomy" id="2516557"/>
    <lineage>
        <taxon>Bacteria</taxon>
        <taxon>Pseudomonadati</taxon>
        <taxon>Bacteroidota</taxon>
        <taxon>Cytophagia</taxon>
        <taxon>Cytophagales</taxon>
        <taxon>Flectobacillaceae</taxon>
        <taxon>Aquirufa</taxon>
    </lineage>
</organism>
<dbReference type="OrthoDB" id="1428328at2"/>